<keyword evidence="2" id="KW-0413">Isomerase</keyword>
<dbReference type="Pfam" id="PF01261">
    <property type="entry name" value="AP_endonuc_2"/>
    <property type="match status" value="1"/>
</dbReference>
<dbReference type="Gene3D" id="3.20.20.150">
    <property type="entry name" value="Divalent-metal-dependent TIM barrel enzymes"/>
    <property type="match status" value="1"/>
</dbReference>
<dbReference type="OrthoDB" id="9779184at2"/>
<sequence>MKLGVLTVPLYDRSAEEAFRYLSSLGVQTVEIGTGGSPGSKHSNPQELLSSETKLQAYKDMLKKYNLEISALSCHSNHVHPNEDVRIQAARDFTQTLQLAEKLGVDTVVSFSGCPGDHEGAKYPNWVTCSWPTDYQQVLDYQWNEVLIPFWKGAAAEAANYGVNKIALELHPGFCVYNTATLLRLREAVGNAIGANFDPSHLFWQGIHPAEAIKALKGAIYHFHAKDTKVDAVNTHINGVLDTGSYGGLSDRSWLFRTVGWGHDADQWKEIITALRLIGYDGAISIEHEDAFMSIEEGLEKAVAFLKDIIIKDQPAQVWWV</sequence>
<gene>
    <name evidence="2" type="ORF">SAMN04489757_14922</name>
</gene>
<dbReference type="InterPro" id="IPR050312">
    <property type="entry name" value="IolE/XylAMocC-like"/>
</dbReference>
<organism evidence="2 3">
    <name type="scientific">Anaerocolumna aminovalerica</name>
    <dbReference type="NCBI Taxonomy" id="1527"/>
    <lineage>
        <taxon>Bacteria</taxon>
        <taxon>Bacillati</taxon>
        <taxon>Bacillota</taxon>
        <taxon>Clostridia</taxon>
        <taxon>Lachnospirales</taxon>
        <taxon>Lachnospiraceae</taxon>
        <taxon>Anaerocolumna</taxon>
    </lineage>
</organism>
<accession>A0A1I5IPF0</accession>
<dbReference type="SUPFAM" id="SSF51658">
    <property type="entry name" value="Xylose isomerase-like"/>
    <property type="match status" value="1"/>
</dbReference>
<dbReference type="Proteomes" id="UP000198806">
    <property type="component" value="Unassembled WGS sequence"/>
</dbReference>
<dbReference type="RefSeq" id="WP_091688759.1">
    <property type="nucleotide sequence ID" value="NZ_BAABFM010000029.1"/>
</dbReference>
<evidence type="ECO:0000313" key="3">
    <source>
        <dbReference type="Proteomes" id="UP000198806"/>
    </source>
</evidence>
<dbReference type="GO" id="GO:0016853">
    <property type="term" value="F:isomerase activity"/>
    <property type="evidence" value="ECO:0007669"/>
    <property type="project" value="UniProtKB-KW"/>
</dbReference>
<proteinExistence type="predicted"/>
<dbReference type="InterPro" id="IPR013022">
    <property type="entry name" value="Xyl_isomerase-like_TIM-brl"/>
</dbReference>
<reference evidence="2 3" key="1">
    <citation type="submission" date="2016-10" db="EMBL/GenBank/DDBJ databases">
        <authorList>
            <person name="de Groot N.N."/>
        </authorList>
    </citation>
    <scope>NUCLEOTIDE SEQUENCE [LARGE SCALE GENOMIC DNA]</scope>
    <source>
        <strain evidence="2 3">DSM 1283</strain>
    </source>
</reference>
<name>A0A1I5IPF0_9FIRM</name>
<keyword evidence="3" id="KW-1185">Reference proteome</keyword>
<evidence type="ECO:0000313" key="2">
    <source>
        <dbReference type="EMBL" id="SFO62508.1"/>
    </source>
</evidence>
<dbReference type="EMBL" id="FOWD01000049">
    <property type="protein sequence ID" value="SFO62508.1"/>
    <property type="molecule type" value="Genomic_DNA"/>
</dbReference>
<feature type="domain" description="Xylose isomerase-like TIM barrel" evidence="1">
    <location>
        <begin position="19"/>
        <end position="308"/>
    </location>
</feature>
<dbReference type="STRING" id="1527.SAMN04489757_14922"/>
<dbReference type="PANTHER" id="PTHR12110">
    <property type="entry name" value="HYDROXYPYRUVATE ISOMERASE"/>
    <property type="match status" value="1"/>
</dbReference>
<dbReference type="PANTHER" id="PTHR12110:SF21">
    <property type="entry name" value="XYLOSE ISOMERASE-LIKE TIM BARREL DOMAIN-CONTAINING PROTEIN"/>
    <property type="match status" value="1"/>
</dbReference>
<protein>
    <submittedName>
        <fullName evidence="2">Sugar phosphate isomerase/epimerase</fullName>
    </submittedName>
</protein>
<dbReference type="AlphaFoldDB" id="A0A1I5IPF0"/>
<evidence type="ECO:0000259" key="1">
    <source>
        <dbReference type="Pfam" id="PF01261"/>
    </source>
</evidence>
<dbReference type="InterPro" id="IPR036237">
    <property type="entry name" value="Xyl_isomerase-like_sf"/>
</dbReference>